<evidence type="ECO:0000256" key="6">
    <source>
        <dbReference type="ARBA" id="ARBA00066928"/>
    </source>
</evidence>
<protein>
    <recommendedName>
        <fullName evidence="7">Alpha/beta-tubulin-N-acetyltransferase 9</fullName>
        <ecNumber evidence="6">2.3.1.308</ecNumber>
    </recommendedName>
</protein>
<keyword evidence="3" id="KW-0012">Acyltransferase</keyword>
<feature type="region of interest" description="Disordered" evidence="8">
    <location>
        <begin position="1"/>
        <end position="30"/>
    </location>
</feature>
<evidence type="ECO:0000256" key="8">
    <source>
        <dbReference type="SAM" id="MobiDB-lite"/>
    </source>
</evidence>
<keyword evidence="2" id="KW-0808">Transferase</keyword>
<feature type="compositionally biased region" description="Low complexity" evidence="8">
    <location>
        <begin position="94"/>
        <end position="130"/>
    </location>
</feature>
<reference evidence="10" key="2">
    <citation type="submission" date="2025-08" db="UniProtKB">
        <authorList>
            <consortium name="Ensembl"/>
        </authorList>
    </citation>
    <scope>IDENTIFICATION</scope>
</reference>
<name>A0A8C0M3Z4_CANLF</name>
<accession>A0A8C0M3Z4</accession>
<dbReference type="Pfam" id="PF13302">
    <property type="entry name" value="Acetyltransf_3"/>
    <property type="match status" value="1"/>
</dbReference>
<organism evidence="10 11">
    <name type="scientific">Canis lupus familiaris</name>
    <name type="common">Dog</name>
    <name type="synonym">Canis familiaris</name>
    <dbReference type="NCBI Taxonomy" id="9615"/>
    <lineage>
        <taxon>Eukaryota</taxon>
        <taxon>Metazoa</taxon>
        <taxon>Chordata</taxon>
        <taxon>Craniata</taxon>
        <taxon>Vertebrata</taxon>
        <taxon>Euteleostomi</taxon>
        <taxon>Mammalia</taxon>
        <taxon>Eutheria</taxon>
        <taxon>Laurasiatheria</taxon>
        <taxon>Carnivora</taxon>
        <taxon>Caniformia</taxon>
        <taxon>Canidae</taxon>
        <taxon>Canis</taxon>
    </lineage>
</organism>
<evidence type="ECO:0000256" key="4">
    <source>
        <dbReference type="ARBA" id="ARBA00051141"/>
    </source>
</evidence>
<evidence type="ECO:0000313" key="10">
    <source>
        <dbReference type="Ensembl" id="ENSCAFP00030004531.1"/>
    </source>
</evidence>
<dbReference type="SUPFAM" id="SSF55729">
    <property type="entry name" value="Acyl-CoA N-acyltransferases (Nat)"/>
    <property type="match status" value="1"/>
</dbReference>
<feature type="compositionally biased region" description="Low complexity" evidence="8">
    <location>
        <begin position="61"/>
        <end position="70"/>
    </location>
</feature>
<dbReference type="Gene3D" id="3.40.630.30">
    <property type="match status" value="1"/>
</dbReference>
<evidence type="ECO:0000256" key="1">
    <source>
        <dbReference type="ARBA" id="ARBA00009342"/>
    </source>
</evidence>
<reference evidence="10" key="1">
    <citation type="submission" date="2019-03" db="EMBL/GenBank/DDBJ databases">
        <authorList>
            <person name="Warren W.C."/>
            <person name="Johnson G.S."/>
        </authorList>
    </citation>
    <scope>NUCLEOTIDE SEQUENCE [LARGE SCALE GENOMIC DNA]</scope>
    <source>
        <strain evidence="10">Basenji</strain>
    </source>
</reference>
<evidence type="ECO:0000256" key="5">
    <source>
        <dbReference type="ARBA" id="ARBA00058998"/>
    </source>
</evidence>
<evidence type="ECO:0000256" key="3">
    <source>
        <dbReference type="ARBA" id="ARBA00023315"/>
    </source>
</evidence>
<evidence type="ECO:0000256" key="7">
    <source>
        <dbReference type="ARBA" id="ARBA00073356"/>
    </source>
</evidence>
<dbReference type="Ensembl" id="ENSCAFT00030005101.1">
    <property type="protein sequence ID" value="ENSCAFP00030004531.1"/>
    <property type="gene ID" value="ENSCAFG00030002747.1"/>
</dbReference>
<evidence type="ECO:0000313" key="11">
    <source>
        <dbReference type="Proteomes" id="UP000694429"/>
    </source>
</evidence>
<dbReference type="GO" id="GO:0120519">
    <property type="term" value="F:tubulin N-terminal-methionine acetyltransferase activity"/>
    <property type="evidence" value="ECO:0007669"/>
    <property type="project" value="UniProtKB-EC"/>
</dbReference>
<comment type="function">
    <text evidence="5">N-acetyltransferase that mediates the acetylation of the N-terminal residues of alpha- and beta-tubulin.</text>
</comment>
<feature type="region of interest" description="Disordered" evidence="8">
    <location>
        <begin position="56"/>
        <end position="211"/>
    </location>
</feature>
<dbReference type="Proteomes" id="UP000694429">
    <property type="component" value="Chromosome 9"/>
</dbReference>
<comment type="catalytic activity">
    <reaction evidence="4">
        <text>N-terminal L-methionyl-[tubulin] + acetyl-CoA = N-terminal N(alpha)-acetyl-L-methionyl-[tubulin] + CoA + H(+)</text>
        <dbReference type="Rhea" id="RHEA:69607"/>
        <dbReference type="Rhea" id="RHEA-COMP:17729"/>
        <dbReference type="Rhea" id="RHEA-COMP:17730"/>
        <dbReference type="ChEBI" id="CHEBI:15378"/>
        <dbReference type="ChEBI" id="CHEBI:57287"/>
        <dbReference type="ChEBI" id="CHEBI:57288"/>
        <dbReference type="ChEBI" id="CHEBI:64731"/>
        <dbReference type="ChEBI" id="CHEBI:133414"/>
        <dbReference type="EC" id="2.3.1.308"/>
    </reaction>
</comment>
<comment type="similarity">
    <text evidence="1">Belongs to the acetyltransferase family. GNAT subfamily.</text>
</comment>
<dbReference type="EC" id="2.3.1.308" evidence="6"/>
<feature type="domain" description="N-acetyltransferase" evidence="9">
    <location>
        <begin position="228"/>
        <end position="375"/>
    </location>
</feature>
<dbReference type="InterPro" id="IPR000182">
    <property type="entry name" value="GNAT_dom"/>
</dbReference>
<dbReference type="AlphaFoldDB" id="A0A8C0M3Z4"/>
<proteinExistence type="inferred from homology"/>
<dbReference type="PANTHER" id="PTHR13256:SF16">
    <property type="entry name" value="ALPHA_BETA-TUBULIN-N-ACETYLTRANSFERASE 9"/>
    <property type="match status" value="1"/>
</dbReference>
<dbReference type="InterPro" id="IPR016181">
    <property type="entry name" value="Acyl_CoA_acyltransferase"/>
</dbReference>
<dbReference type="InterPro" id="IPR039135">
    <property type="entry name" value="NAT9-like"/>
</dbReference>
<feature type="compositionally biased region" description="Polar residues" evidence="8">
    <location>
        <begin position="7"/>
        <end position="16"/>
    </location>
</feature>
<evidence type="ECO:0000256" key="2">
    <source>
        <dbReference type="ARBA" id="ARBA00022679"/>
    </source>
</evidence>
<dbReference type="PANTHER" id="PTHR13256">
    <property type="entry name" value="N-ACETYLTRANSFERASE 9"/>
    <property type="match status" value="1"/>
</dbReference>
<dbReference type="FunFam" id="3.40.630.30:FF:000040">
    <property type="entry name" value="N-acetyltransferase 9 (putative)"/>
    <property type="match status" value="1"/>
</dbReference>
<evidence type="ECO:0000259" key="9">
    <source>
        <dbReference type="Pfam" id="PF13302"/>
    </source>
</evidence>
<sequence>MPARNGELTTTQGTRDQGNKLGACPGRCPPPPNCWSPHSPPPPTCFLPCFGLPSPKPPPLLKGLPPTSSSVLEQPRAWRRPGPSPPRPAGHLHPGSLRAAAAAASGPSAAAGASCPAPAPAARMRPRPAATLAVRAPGGAQRADWPPRGGGTGIGPRRPPSAGRKRGRSTSARVRGGGAAGLGTRPFAGSGCERSRPGSPAVGVTEEGGPRAGAMRLNENVLLLGKKVVLVPYTSEHVPRYHEWMKSEELQRLTASEPLTLEQEYSMQQSWLEDADKCTFIVLDAEKWQAQPSTTEESCMAGDVNLFLTNVGDPSLGEIEVMIAEPSCRGKGFGTESVLMMMSYGVTKLGLTKFEAKIGQGNEPSIRMFQKLHFEQVAVSSVFQEVTLRLTVNEHERQWLLEQTSHVEEKCYRDGSSESH</sequence>